<reference evidence="1" key="1">
    <citation type="journal article" date="2021" name="Proc. Natl. Acad. Sci. U.S.A.">
        <title>A Catalog of Tens of Thousands of Viruses from Human Metagenomes Reveals Hidden Associations with Chronic Diseases.</title>
        <authorList>
            <person name="Tisza M.J."/>
            <person name="Buck C.B."/>
        </authorList>
    </citation>
    <scope>NUCLEOTIDE SEQUENCE</scope>
    <source>
        <strain evidence="1">CtqSm5</strain>
    </source>
</reference>
<name>A0A8S5SP54_9CAUD</name>
<protein>
    <submittedName>
        <fullName evidence="1">Uncharacterized protein</fullName>
    </submittedName>
</protein>
<sequence length="33" mass="3581">MLVDLGGLKGGCVSNPFNSSCYSYIYLVVIVIR</sequence>
<evidence type="ECO:0000313" key="1">
    <source>
        <dbReference type="EMBL" id="DAF52742.1"/>
    </source>
</evidence>
<accession>A0A8S5SP54</accession>
<proteinExistence type="predicted"/>
<dbReference type="EMBL" id="BK032642">
    <property type="protein sequence ID" value="DAF52742.1"/>
    <property type="molecule type" value="Genomic_DNA"/>
</dbReference>
<organism evidence="1">
    <name type="scientific">Siphoviridae sp. ctqSm5</name>
    <dbReference type="NCBI Taxonomy" id="2827949"/>
    <lineage>
        <taxon>Viruses</taxon>
        <taxon>Duplodnaviria</taxon>
        <taxon>Heunggongvirae</taxon>
        <taxon>Uroviricota</taxon>
        <taxon>Caudoviricetes</taxon>
    </lineage>
</organism>